<dbReference type="NCBIfam" id="TIGR01017">
    <property type="entry name" value="rpsD_bact"/>
    <property type="match status" value="1"/>
</dbReference>
<keyword evidence="2 7" id="KW-0699">rRNA-binding</keyword>
<evidence type="ECO:0000256" key="3">
    <source>
        <dbReference type="ARBA" id="ARBA00022884"/>
    </source>
</evidence>
<keyword evidence="4 7" id="KW-0689">Ribosomal protein</keyword>
<dbReference type="GO" id="GO:0042274">
    <property type="term" value="P:ribosomal small subunit biogenesis"/>
    <property type="evidence" value="ECO:0007669"/>
    <property type="project" value="TreeGrafter"/>
</dbReference>
<dbReference type="SMART" id="SM01390">
    <property type="entry name" value="Ribosomal_S4"/>
    <property type="match status" value="1"/>
</dbReference>
<gene>
    <name evidence="7" type="primary">rpsD</name>
    <name evidence="10" type="ORF">UV10_C0001G0027</name>
</gene>
<dbReference type="NCBIfam" id="NF003717">
    <property type="entry name" value="PRK05327.1"/>
    <property type="match status" value="1"/>
</dbReference>
<evidence type="ECO:0000256" key="4">
    <source>
        <dbReference type="ARBA" id="ARBA00022980"/>
    </source>
</evidence>
<dbReference type="GO" id="GO:0006412">
    <property type="term" value="P:translation"/>
    <property type="evidence" value="ECO:0007669"/>
    <property type="project" value="UniProtKB-UniRule"/>
</dbReference>
<evidence type="ECO:0000313" key="10">
    <source>
        <dbReference type="EMBL" id="KKS46570.1"/>
    </source>
</evidence>
<dbReference type="HAMAP" id="MF_01306_B">
    <property type="entry name" value="Ribosomal_uS4_B"/>
    <property type="match status" value="1"/>
</dbReference>
<dbReference type="GO" id="GO:0003735">
    <property type="term" value="F:structural constituent of ribosome"/>
    <property type="evidence" value="ECO:0007669"/>
    <property type="project" value="InterPro"/>
</dbReference>
<dbReference type="PATRIC" id="fig|1618609.3.peg.29"/>
<keyword evidence="3 7" id="KW-0694">RNA-binding</keyword>
<dbReference type="PROSITE" id="PS50889">
    <property type="entry name" value="S4"/>
    <property type="match status" value="1"/>
</dbReference>
<dbReference type="Gene3D" id="3.10.290.10">
    <property type="entry name" value="RNA-binding S4 domain"/>
    <property type="match status" value="1"/>
</dbReference>
<reference evidence="10 11" key="1">
    <citation type="journal article" date="2015" name="Nature">
        <title>rRNA introns, odd ribosomes, and small enigmatic genomes across a large radiation of phyla.</title>
        <authorList>
            <person name="Brown C.T."/>
            <person name="Hug L.A."/>
            <person name="Thomas B.C."/>
            <person name="Sharon I."/>
            <person name="Castelle C.J."/>
            <person name="Singh A."/>
            <person name="Wilkins M.J."/>
            <person name="Williams K.H."/>
            <person name="Banfield J.F."/>
        </authorList>
    </citation>
    <scope>NUCLEOTIDE SEQUENCE [LARGE SCALE GENOMIC DNA]</scope>
</reference>
<dbReference type="Proteomes" id="UP000034951">
    <property type="component" value="Unassembled WGS sequence"/>
</dbReference>
<dbReference type="InterPro" id="IPR002942">
    <property type="entry name" value="S4_RNA-bd"/>
</dbReference>
<dbReference type="InterPro" id="IPR005709">
    <property type="entry name" value="Ribosomal_uS4_bac-type"/>
</dbReference>
<dbReference type="PANTHER" id="PTHR11831:SF4">
    <property type="entry name" value="SMALL RIBOSOMAL SUBUNIT PROTEIN US4M"/>
    <property type="match status" value="1"/>
</dbReference>
<dbReference type="Pfam" id="PF00163">
    <property type="entry name" value="Ribosomal_S4"/>
    <property type="match status" value="1"/>
</dbReference>
<feature type="domain" description="Small ribosomal subunit protein uS4 N-terminal" evidence="9">
    <location>
        <begin position="3"/>
        <end position="98"/>
    </location>
</feature>
<accession>A0A0G0ZCW8</accession>
<comment type="similarity">
    <text evidence="1 7">Belongs to the universal ribosomal protein uS4 family.</text>
</comment>
<organism evidence="10 11">
    <name type="scientific">Candidatus Azambacteria bacterium GW2011_GWA1_42_19</name>
    <dbReference type="NCBI Taxonomy" id="1618609"/>
    <lineage>
        <taxon>Bacteria</taxon>
        <taxon>Candidatus Azamiibacteriota</taxon>
    </lineage>
</organism>
<comment type="subunit">
    <text evidence="7">Part of the 30S ribosomal subunit. Contacts protein S5. The interaction surface between S4 and S5 is involved in control of translational fidelity.</text>
</comment>
<dbReference type="Gene3D" id="1.10.1050.10">
    <property type="entry name" value="Ribosomal Protein S4 Delta 41, Chain A, domain 1"/>
    <property type="match status" value="1"/>
</dbReference>
<keyword evidence="5 7" id="KW-0687">Ribonucleoprotein</keyword>
<evidence type="ECO:0000256" key="5">
    <source>
        <dbReference type="ARBA" id="ARBA00023274"/>
    </source>
</evidence>
<dbReference type="SMART" id="SM00363">
    <property type="entry name" value="S4"/>
    <property type="match status" value="1"/>
</dbReference>
<evidence type="ECO:0000259" key="9">
    <source>
        <dbReference type="SMART" id="SM01390"/>
    </source>
</evidence>
<comment type="function">
    <text evidence="7">One of the primary rRNA binding proteins, it binds directly to 16S rRNA where it nucleates assembly of the body of the 30S subunit.</text>
</comment>
<dbReference type="GO" id="GO:0015935">
    <property type="term" value="C:small ribosomal subunit"/>
    <property type="evidence" value="ECO:0007669"/>
    <property type="project" value="InterPro"/>
</dbReference>
<dbReference type="AlphaFoldDB" id="A0A0G0ZCW8"/>
<dbReference type="PANTHER" id="PTHR11831">
    <property type="entry name" value="30S 40S RIBOSOMAL PROTEIN"/>
    <property type="match status" value="1"/>
</dbReference>
<comment type="function">
    <text evidence="7">With S5 and S12 plays an important role in translational accuracy.</text>
</comment>
<dbReference type="InterPro" id="IPR022801">
    <property type="entry name" value="Ribosomal_uS4"/>
</dbReference>
<dbReference type="CDD" id="cd00165">
    <property type="entry name" value="S4"/>
    <property type="match status" value="1"/>
</dbReference>
<dbReference type="GO" id="GO:0019843">
    <property type="term" value="F:rRNA binding"/>
    <property type="evidence" value="ECO:0007669"/>
    <property type="project" value="UniProtKB-UniRule"/>
</dbReference>
<dbReference type="FunFam" id="3.10.290.10:FF:000001">
    <property type="entry name" value="30S ribosomal protein S4"/>
    <property type="match status" value="1"/>
</dbReference>
<protein>
    <recommendedName>
        <fullName evidence="6 7">Small ribosomal subunit protein uS4</fullName>
    </recommendedName>
</protein>
<comment type="caution">
    <text evidence="10">The sequence shown here is derived from an EMBL/GenBank/DDBJ whole genome shotgun (WGS) entry which is preliminary data.</text>
</comment>
<evidence type="ECO:0000259" key="8">
    <source>
        <dbReference type="SMART" id="SM00363"/>
    </source>
</evidence>
<dbReference type="EMBL" id="LCDE01000001">
    <property type="protein sequence ID" value="KKS46570.1"/>
    <property type="molecule type" value="Genomic_DNA"/>
</dbReference>
<proteinExistence type="inferred from homology"/>
<evidence type="ECO:0000256" key="6">
    <source>
        <dbReference type="ARBA" id="ARBA00035254"/>
    </source>
</evidence>
<name>A0A0G0ZCW8_9BACT</name>
<evidence type="ECO:0000313" key="11">
    <source>
        <dbReference type="Proteomes" id="UP000034951"/>
    </source>
</evidence>
<dbReference type="InterPro" id="IPR036986">
    <property type="entry name" value="S4_RNA-bd_sf"/>
</dbReference>
<dbReference type="InterPro" id="IPR001912">
    <property type="entry name" value="Ribosomal_uS4_N"/>
</dbReference>
<evidence type="ECO:0000256" key="2">
    <source>
        <dbReference type="ARBA" id="ARBA00022730"/>
    </source>
</evidence>
<feature type="domain" description="RNA-binding S4" evidence="8">
    <location>
        <begin position="99"/>
        <end position="162"/>
    </location>
</feature>
<sequence>MSRYTGPKEKLSRKIGENLGLKAERSFSPKSAFMKKPYRPGQHGKARRRALSEFGSQLLEKQKVKYTYGLTEKQLKKYFNEAKQQKGMIGINLLVIIEKRLDNTVFRGGLAASRTIARQLASHGHFLVNGKKITIPSCQLNIEDVISINPKSRPKAIFFGLELKLKKRDAPSWLELNKNNFEIKIKSEPKEEDLPKNLNMNTIVEYYSR</sequence>
<evidence type="ECO:0000256" key="1">
    <source>
        <dbReference type="ARBA" id="ARBA00007465"/>
    </source>
</evidence>
<dbReference type="SUPFAM" id="SSF55174">
    <property type="entry name" value="Alpha-L RNA-binding motif"/>
    <property type="match status" value="1"/>
</dbReference>
<dbReference type="Pfam" id="PF01479">
    <property type="entry name" value="S4"/>
    <property type="match status" value="1"/>
</dbReference>
<evidence type="ECO:0000256" key="7">
    <source>
        <dbReference type="HAMAP-Rule" id="MF_01306"/>
    </source>
</evidence>